<dbReference type="InterPro" id="IPR036597">
    <property type="entry name" value="Fido-like_dom_sf"/>
</dbReference>
<dbReference type="InterPro" id="IPR053737">
    <property type="entry name" value="Type_II_TA_Toxin"/>
</dbReference>
<feature type="domain" description="Fido" evidence="1">
    <location>
        <begin position="11"/>
        <end position="129"/>
    </location>
</feature>
<dbReference type="Proteomes" id="UP000020077">
    <property type="component" value="Unassembled WGS sequence"/>
</dbReference>
<dbReference type="NCBIfam" id="TIGR01550">
    <property type="entry name" value="DOC_P1"/>
    <property type="match status" value="1"/>
</dbReference>
<evidence type="ECO:0000259" key="1">
    <source>
        <dbReference type="PROSITE" id="PS51459"/>
    </source>
</evidence>
<evidence type="ECO:0000313" key="2">
    <source>
        <dbReference type="EMBL" id="KFB71452.1"/>
    </source>
</evidence>
<gene>
    <name evidence="2" type="primary">doc</name>
    <name evidence="2" type="ORF">AW09_003407</name>
</gene>
<dbReference type="Gene3D" id="1.20.120.1870">
    <property type="entry name" value="Fic/DOC protein, Fido domain"/>
    <property type="match status" value="1"/>
</dbReference>
<sequence>MSNTPDDCIHLALADVCEIHNQVVAAFGGLAGVRDAGLLQSAIAAPQATAFGASPFADLIEVAAAYLFYLCRNHPFNDGNKRVAMASAIVFLRLNGIEPAPDSDAWEALLLDVASSQLDRTQTTDRLRALIPSQ</sequence>
<organism evidence="2 3">
    <name type="scientific">Candidatus Accumulibacter phosphatis</name>
    <dbReference type="NCBI Taxonomy" id="327160"/>
    <lineage>
        <taxon>Bacteria</taxon>
        <taxon>Pseudomonadati</taxon>
        <taxon>Pseudomonadota</taxon>
        <taxon>Betaproteobacteria</taxon>
        <taxon>Candidatus Accumulibacter</taxon>
    </lineage>
</organism>
<accession>A0A080LSN8</accession>
<dbReference type="PANTHER" id="PTHR39426">
    <property type="entry name" value="HOMOLOGY TO DEATH-ON-CURING PROTEIN OF PHAGE P1"/>
    <property type="match status" value="1"/>
</dbReference>
<name>A0A080LSN8_9PROT</name>
<dbReference type="InterPro" id="IPR003812">
    <property type="entry name" value="Fido"/>
</dbReference>
<dbReference type="Pfam" id="PF02661">
    <property type="entry name" value="Fic"/>
    <property type="match status" value="1"/>
</dbReference>
<reference evidence="2 3" key="1">
    <citation type="submission" date="2014-02" db="EMBL/GenBank/DDBJ databases">
        <title>Expanding our view of genomic diversity in Candidatus Accumulibacter clades.</title>
        <authorList>
            <person name="Skennerton C.T."/>
            <person name="Barr J.J."/>
            <person name="Slater F.R."/>
            <person name="Bond P.L."/>
            <person name="Tyson G.W."/>
        </authorList>
    </citation>
    <scope>NUCLEOTIDE SEQUENCE [LARGE SCALE GENOMIC DNA]</scope>
    <source>
        <strain evidence="3">BA-91</strain>
    </source>
</reference>
<dbReference type="GO" id="GO:0016301">
    <property type="term" value="F:kinase activity"/>
    <property type="evidence" value="ECO:0007669"/>
    <property type="project" value="InterPro"/>
</dbReference>
<dbReference type="InterPro" id="IPR006440">
    <property type="entry name" value="Doc"/>
</dbReference>
<protein>
    <submittedName>
        <fullName evidence="2">Death on curing protein</fullName>
    </submittedName>
</protein>
<dbReference type="PIRSF" id="PIRSF018297">
    <property type="entry name" value="Doc"/>
    <property type="match status" value="1"/>
</dbReference>
<dbReference type="SUPFAM" id="SSF140931">
    <property type="entry name" value="Fic-like"/>
    <property type="match status" value="1"/>
</dbReference>
<proteinExistence type="predicted"/>
<comment type="caution">
    <text evidence="2">The sequence shown here is derived from an EMBL/GenBank/DDBJ whole genome shotgun (WGS) entry which is preliminary data.</text>
</comment>
<evidence type="ECO:0000313" key="3">
    <source>
        <dbReference type="Proteomes" id="UP000020077"/>
    </source>
</evidence>
<dbReference type="PANTHER" id="PTHR39426:SF1">
    <property type="entry name" value="HOMOLOGY TO DEATH-ON-CURING PROTEIN OF PHAGE P1"/>
    <property type="match status" value="1"/>
</dbReference>
<dbReference type="AlphaFoldDB" id="A0A080LSN8"/>
<dbReference type="EMBL" id="JDVG02000542">
    <property type="protein sequence ID" value="KFB71452.1"/>
    <property type="molecule type" value="Genomic_DNA"/>
</dbReference>
<dbReference type="PROSITE" id="PS51459">
    <property type="entry name" value="FIDO"/>
    <property type="match status" value="1"/>
</dbReference>